<accession>A0ABS9CII8</accession>
<protein>
    <recommendedName>
        <fullName evidence="1">DUF5678 domain-containing protein</fullName>
    </recommendedName>
</protein>
<sequence length="83" mass="9760">MLDKEFKYYLDHQEELLPLYNGKYIVIIDEHVVGSYDNREDAYYSSMEKYEPGTFMIQLCTPGDDAYTVRYYNRVSPVITAAV</sequence>
<dbReference type="EMBL" id="JADYTN010000064">
    <property type="protein sequence ID" value="MCF2564894.1"/>
    <property type="molecule type" value="Genomic_DNA"/>
</dbReference>
<dbReference type="RefSeq" id="WP_301638740.1">
    <property type="nucleotide sequence ID" value="NZ_JADYTN010000064.1"/>
</dbReference>
<feature type="domain" description="DUF5678" evidence="1">
    <location>
        <begin position="15"/>
        <end position="52"/>
    </location>
</feature>
<evidence type="ECO:0000313" key="3">
    <source>
        <dbReference type="Proteomes" id="UP001200470"/>
    </source>
</evidence>
<proteinExistence type="predicted"/>
<evidence type="ECO:0000313" key="2">
    <source>
        <dbReference type="EMBL" id="MCF2564894.1"/>
    </source>
</evidence>
<name>A0ABS9CII8_9BACT</name>
<comment type="caution">
    <text evidence="2">The sequence shown here is derived from an EMBL/GenBank/DDBJ whole genome shotgun (WGS) entry which is preliminary data.</text>
</comment>
<dbReference type="Pfam" id="PF18929">
    <property type="entry name" value="DUF5678"/>
    <property type="match status" value="1"/>
</dbReference>
<dbReference type="InterPro" id="IPR043734">
    <property type="entry name" value="DUF5678"/>
</dbReference>
<dbReference type="Proteomes" id="UP001200470">
    <property type="component" value="Unassembled WGS sequence"/>
</dbReference>
<gene>
    <name evidence="2" type="ORF">I6E12_12400</name>
</gene>
<evidence type="ECO:0000259" key="1">
    <source>
        <dbReference type="Pfam" id="PF18929"/>
    </source>
</evidence>
<reference evidence="2 3" key="1">
    <citation type="submission" date="2020-12" db="EMBL/GenBank/DDBJ databases">
        <title>Whole genome sequences of gut porcine anaerobes.</title>
        <authorList>
            <person name="Kubasova T."/>
            <person name="Jahodarova E."/>
            <person name="Rychlik I."/>
        </authorList>
    </citation>
    <scope>NUCLEOTIDE SEQUENCE [LARGE SCALE GENOMIC DNA]</scope>
    <source>
        <strain evidence="2 3">An925</strain>
    </source>
</reference>
<organism evidence="2 3">
    <name type="scientific">Xylanibacter brevis</name>
    <dbReference type="NCBI Taxonomy" id="83231"/>
    <lineage>
        <taxon>Bacteria</taxon>
        <taxon>Pseudomonadati</taxon>
        <taxon>Bacteroidota</taxon>
        <taxon>Bacteroidia</taxon>
        <taxon>Bacteroidales</taxon>
        <taxon>Prevotellaceae</taxon>
        <taxon>Xylanibacter</taxon>
    </lineage>
</organism>
<keyword evidence="3" id="KW-1185">Reference proteome</keyword>